<dbReference type="Pfam" id="PF15365">
    <property type="entry name" value="PNRC"/>
    <property type="match status" value="1"/>
</dbReference>
<dbReference type="AlphaFoldDB" id="A0A2I0AIE3"/>
<name>A0A2I0AIE3_9ASPA</name>
<proteinExistence type="predicted"/>
<reference evidence="2 3" key="1">
    <citation type="journal article" date="2017" name="Nature">
        <title>The Apostasia genome and the evolution of orchids.</title>
        <authorList>
            <person name="Zhang G.Q."/>
            <person name="Liu K.W."/>
            <person name="Li Z."/>
            <person name="Lohaus R."/>
            <person name="Hsiao Y.Y."/>
            <person name="Niu S.C."/>
            <person name="Wang J.Y."/>
            <person name="Lin Y.C."/>
            <person name="Xu Q."/>
            <person name="Chen L.J."/>
            <person name="Yoshida K."/>
            <person name="Fujiwara S."/>
            <person name="Wang Z.W."/>
            <person name="Zhang Y.Q."/>
            <person name="Mitsuda N."/>
            <person name="Wang M."/>
            <person name="Liu G.H."/>
            <person name="Pecoraro L."/>
            <person name="Huang H.X."/>
            <person name="Xiao X.J."/>
            <person name="Lin M."/>
            <person name="Wu X.Y."/>
            <person name="Wu W.L."/>
            <person name="Chen Y.Y."/>
            <person name="Chang S.B."/>
            <person name="Sakamoto S."/>
            <person name="Ohme-Takagi M."/>
            <person name="Yagi M."/>
            <person name="Zeng S.J."/>
            <person name="Shen C.Y."/>
            <person name="Yeh C.M."/>
            <person name="Luo Y.B."/>
            <person name="Tsai W.C."/>
            <person name="Van de Peer Y."/>
            <person name="Liu Z.J."/>
        </authorList>
    </citation>
    <scope>NUCLEOTIDE SEQUENCE [LARGE SCALE GENOMIC DNA]</scope>
    <source>
        <strain evidence="3">cv. Shenzhen</strain>
        <tissue evidence="2">Stem</tissue>
    </source>
</reference>
<dbReference type="InterPro" id="IPR028322">
    <property type="entry name" value="PNRC-like_rgn"/>
</dbReference>
<gene>
    <name evidence="2" type="ORF">AXF42_Ash003972</name>
</gene>
<feature type="region of interest" description="Disordered" evidence="1">
    <location>
        <begin position="1"/>
        <end position="51"/>
    </location>
</feature>
<feature type="compositionally biased region" description="Basic residues" evidence="1">
    <location>
        <begin position="29"/>
        <end position="41"/>
    </location>
</feature>
<evidence type="ECO:0000313" key="2">
    <source>
        <dbReference type="EMBL" id="PKA55334.1"/>
    </source>
</evidence>
<organism evidence="2 3">
    <name type="scientific">Apostasia shenzhenica</name>
    <dbReference type="NCBI Taxonomy" id="1088818"/>
    <lineage>
        <taxon>Eukaryota</taxon>
        <taxon>Viridiplantae</taxon>
        <taxon>Streptophyta</taxon>
        <taxon>Embryophyta</taxon>
        <taxon>Tracheophyta</taxon>
        <taxon>Spermatophyta</taxon>
        <taxon>Magnoliopsida</taxon>
        <taxon>Liliopsida</taxon>
        <taxon>Asparagales</taxon>
        <taxon>Orchidaceae</taxon>
        <taxon>Apostasioideae</taxon>
        <taxon>Apostasia</taxon>
    </lineage>
</organism>
<keyword evidence="3" id="KW-1185">Reference proteome</keyword>
<sequence>MGNEILLLPLSNASAGVSRRDHGDLSHRAPPRRRPRSRHSSQGKPATAMSPRREFYAGAAFGLSAPEPSALPLPRFSRARAYAPPPAVVDDSATRGLRRLLRLEERG</sequence>
<evidence type="ECO:0000313" key="3">
    <source>
        <dbReference type="Proteomes" id="UP000236161"/>
    </source>
</evidence>
<protein>
    <submittedName>
        <fullName evidence="2">Uncharacterized protein</fullName>
    </submittedName>
</protein>
<dbReference type="EMBL" id="KZ451980">
    <property type="protein sequence ID" value="PKA55334.1"/>
    <property type="molecule type" value="Genomic_DNA"/>
</dbReference>
<dbReference type="GO" id="GO:0016071">
    <property type="term" value="P:mRNA metabolic process"/>
    <property type="evidence" value="ECO:0007669"/>
    <property type="project" value="UniProtKB-ARBA"/>
</dbReference>
<evidence type="ECO:0000256" key="1">
    <source>
        <dbReference type="SAM" id="MobiDB-lite"/>
    </source>
</evidence>
<dbReference type="Proteomes" id="UP000236161">
    <property type="component" value="Unassembled WGS sequence"/>
</dbReference>
<feature type="compositionally biased region" description="Basic and acidic residues" evidence="1">
    <location>
        <begin position="18"/>
        <end position="27"/>
    </location>
</feature>
<accession>A0A2I0AIE3</accession>